<dbReference type="Proteomes" id="UP000015241">
    <property type="component" value="Unassembled WGS sequence"/>
</dbReference>
<reference evidence="1 2" key="1">
    <citation type="journal article" date="2012" name="Science">
        <title>The Paleozoic origin of enzymatic lignin decomposition reconstructed from 31 fungal genomes.</title>
        <authorList>
            <person name="Floudas D."/>
            <person name="Binder M."/>
            <person name="Riley R."/>
            <person name="Barry K."/>
            <person name="Blanchette R.A."/>
            <person name="Henrissat B."/>
            <person name="Martinez A.T."/>
            <person name="Otillar R."/>
            <person name="Spatafora J.W."/>
            <person name="Yadav J.S."/>
            <person name="Aerts A."/>
            <person name="Benoit I."/>
            <person name="Boyd A."/>
            <person name="Carlson A."/>
            <person name="Copeland A."/>
            <person name="Coutinho P.M."/>
            <person name="de Vries R.P."/>
            <person name="Ferreira P."/>
            <person name="Findley K."/>
            <person name="Foster B."/>
            <person name="Gaskell J."/>
            <person name="Glotzer D."/>
            <person name="Gorecki P."/>
            <person name="Heitman J."/>
            <person name="Hesse C."/>
            <person name="Hori C."/>
            <person name="Igarashi K."/>
            <person name="Jurgens J.A."/>
            <person name="Kallen N."/>
            <person name="Kersten P."/>
            <person name="Kohler A."/>
            <person name="Kuees U."/>
            <person name="Kumar T.K.A."/>
            <person name="Kuo A."/>
            <person name="LaButti K."/>
            <person name="Larrondo L.F."/>
            <person name="Lindquist E."/>
            <person name="Ling A."/>
            <person name="Lombard V."/>
            <person name="Lucas S."/>
            <person name="Lundell T."/>
            <person name="Martin R."/>
            <person name="McLaughlin D.J."/>
            <person name="Morgenstern I."/>
            <person name="Morin E."/>
            <person name="Murat C."/>
            <person name="Nagy L.G."/>
            <person name="Nolan M."/>
            <person name="Ohm R.A."/>
            <person name="Patyshakuliyeva A."/>
            <person name="Rokas A."/>
            <person name="Ruiz-Duenas F.J."/>
            <person name="Sabat G."/>
            <person name="Salamov A."/>
            <person name="Samejima M."/>
            <person name="Schmutz J."/>
            <person name="Slot J.C."/>
            <person name="St John F."/>
            <person name="Stenlid J."/>
            <person name="Sun H."/>
            <person name="Sun S."/>
            <person name="Syed K."/>
            <person name="Tsang A."/>
            <person name="Wiebenga A."/>
            <person name="Young D."/>
            <person name="Pisabarro A."/>
            <person name="Eastwood D.C."/>
            <person name="Martin F."/>
            <person name="Cullen D."/>
            <person name="Grigoriev I.V."/>
            <person name="Hibbett D.S."/>
        </authorList>
    </citation>
    <scope>NUCLEOTIDE SEQUENCE</scope>
    <source>
        <strain evidence="2">FP-58527</strain>
    </source>
</reference>
<evidence type="ECO:0000313" key="2">
    <source>
        <dbReference type="Proteomes" id="UP000015241"/>
    </source>
</evidence>
<sequence>MAQDIPGLPIEIIRNIVLGSVRRNQSAALLLSRTCKAIHAWVTPVLYSTVVLTTKAEFFAFERALYSAEVSFDTQRGSPSGLEFPLGTYVQNLWLGQTRSKHGQHRVTATTGDVVMLGGDSGQGRDIWDLTMSIISMCPSIRNLALVNFPPAVLQLLLLRLPTSLESLSIRLGGRHAQLDVPDLSRLTSLRSLTFLHTHIGVNSLVHMLQLPGLRTFTRLCDGCSESYSYAWPQRHARTYLEDSMSQLMYLSRASEAFERLTIVSLVDCDLPLEQRLAQLEALMVQYGVSGLPSSERVAVRAKDARDEFGDVDGLKTLYDDWVAGLDLCSVGCVQYMQEHSYWDINAWRLVGKRQPVGMNPDY</sequence>
<dbReference type="OrthoDB" id="2802249at2759"/>
<gene>
    <name evidence="1" type="ORF">FOMPIDRAFT_1054010</name>
</gene>
<evidence type="ECO:0008006" key="3">
    <source>
        <dbReference type="Google" id="ProtNLM"/>
    </source>
</evidence>
<accession>S8DQU1</accession>
<dbReference type="InParanoid" id="S8DQU1"/>
<dbReference type="AlphaFoldDB" id="S8DQU1"/>
<dbReference type="HOGENOM" id="CLU_762991_0_0_1"/>
<dbReference type="EMBL" id="KE504203">
    <property type="protein sequence ID" value="EPS95661.1"/>
    <property type="molecule type" value="Genomic_DNA"/>
</dbReference>
<organism evidence="1 2">
    <name type="scientific">Fomitopsis schrenkii</name>
    <name type="common">Brown rot fungus</name>
    <dbReference type="NCBI Taxonomy" id="2126942"/>
    <lineage>
        <taxon>Eukaryota</taxon>
        <taxon>Fungi</taxon>
        <taxon>Dikarya</taxon>
        <taxon>Basidiomycota</taxon>
        <taxon>Agaricomycotina</taxon>
        <taxon>Agaricomycetes</taxon>
        <taxon>Polyporales</taxon>
        <taxon>Fomitopsis</taxon>
    </lineage>
</organism>
<protein>
    <recommendedName>
        <fullName evidence="3">F-box domain-containing protein</fullName>
    </recommendedName>
</protein>
<name>S8DQU1_FOMSC</name>
<proteinExistence type="predicted"/>
<evidence type="ECO:0000313" key="1">
    <source>
        <dbReference type="EMBL" id="EPS95661.1"/>
    </source>
</evidence>
<keyword evidence="2" id="KW-1185">Reference proteome</keyword>